<name>A0A3P8T8H8_AMPPE</name>
<evidence type="ECO:0000256" key="1">
    <source>
        <dbReference type="SAM" id="SignalP"/>
    </source>
</evidence>
<dbReference type="AlphaFoldDB" id="A0A3P8T8H8"/>
<proteinExistence type="predicted"/>
<evidence type="ECO:0000313" key="2">
    <source>
        <dbReference type="Ensembl" id="ENSAPEP00000020886.1"/>
    </source>
</evidence>
<organism evidence="2 3">
    <name type="scientific">Amphiprion percula</name>
    <name type="common">Orange clownfish</name>
    <name type="synonym">Lutjanus percula</name>
    <dbReference type="NCBI Taxonomy" id="161767"/>
    <lineage>
        <taxon>Eukaryota</taxon>
        <taxon>Metazoa</taxon>
        <taxon>Chordata</taxon>
        <taxon>Craniata</taxon>
        <taxon>Vertebrata</taxon>
        <taxon>Euteleostomi</taxon>
        <taxon>Actinopterygii</taxon>
        <taxon>Neopterygii</taxon>
        <taxon>Teleostei</taxon>
        <taxon>Neoteleostei</taxon>
        <taxon>Acanthomorphata</taxon>
        <taxon>Ovalentaria</taxon>
        <taxon>Pomacentridae</taxon>
        <taxon>Amphiprion</taxon>
    </lineage>
</organism>
<reference evidence="2" key="2">
    <citation type="submission" date="2025-08" db="UniProtKB">
        <authorList>
            <consortium name="Ensembl"/>
        </authorList>
    </citation>
    <scope>IDENTIFICATION</scope>
</reference>
<feature type="signal peptide" evidence="1">
    <location>
        <begin position="1"/>
        <end position="23"/>
    </location>
</feature>
<sequence>MTLERGKSHFFFTLSIILATTMSQFWLEAPRWKCTVRFSWPDDEPPRRNPSSPTDSP</sequence>
<keyword evidence="3" id="KW-1185">Reference proteome</keyword>
<accession>A0A3P8T8H8</accession>
<reference evidence="2 3" key="1">
    <citation type="submission" date="2018-03" db="EMBL/GenBank/DDBJ databases">
        <title>Finding Nemo's genes: A chromosome-scale reference assembly of the genome of the orange clownfish Amphiprion percula.</title>
        <authorList>
            <person name="Lehmann R."/>
        </authorList>
    </citation>
    <scope>NUCLEOTIDE SEQUENCE</scope>
</reference>
<protein>
    <submittedName>
        <fullName evidence="2">Uncharacterized protein</fullName>
    </submittedName>
</protein>
<dbReference type="Proteomes" id="UP000265080">
    <property type="component" value="Chromosome 20"/>
</dbReference>
<dbReference type="Ensembl" id="ENSAPET00000021441.1">
    <property type="protein sequence ID" value="ENSAPEP00000020886.1"/>
    <property type="gene ID" value="ENSAPEG00000014906.1"/>
</dbReference>
<feature type="chain" id="PRO_5018323828" evidence="1">
    <location>
        <begin position="24"/>
        <end position="57"/>
    </location>
</feature>
<evidence type="ECO:0000313" key="3">
    <source>
        <dbReference type="Proteomes" id="UP000265080"/>
    </source>
</evidence>
<reference evidence="2" key="3">
    <citation type="submission" date="2025-09" db="UniProtKB">
        <authorList>
            <consortium name="Ensembl"/>
        </authorList>
    </citation>
    <scope>IDENTIFICATION</scope>
</reference>
<keyword evidence="1" id="KW-0732">Signal</keyword>